<evidence type="ECO:0008006" key="4">
    <source>
        <dbReference type="Google" id="ProtNLM"/>
    </source>
</evidence>
<dbReference type="RefSeq" id="WP_148541437.1">
    <property type="nucleotide sequence ID" value="NZ_VSDQ01000577.1"/>
</dbReference>
<organism evidence="2 3">
    <name type="scientific">Seonamhaeicola marinus</name>
    <dbReference type="NCBI Taxonomy" id="1912246"/>
    <lineage>
        <taxon>Bacteria</taxon>
        <taxon>Pseudomonadati</taxon>
        <taxon>Bacteroidota</taxon>
        <taxon>Flavobacteriia</taxon>
        <taxon>Flavobacteriales</taxon>
        <taxon>Flavobacteriaceae</taxon>
    </lineage>
</organism>
<dbReference type="EMBL" id="VSDQ01000577">
    <property type="protein sequence ID" value="TYA78439.1"/>
    <property type="molecule type" value="Genomic_DNA"/>
</dbReference>
<protein>
    <recommendedName>
        <fullName evidence="4">Class I SAM-dependent methyltransferase</fullName>
    </recommendedName>
</protein>
<evidence type="ECO:0000313" key="2">
    <source>
        <dbReference type="EMBL" id="TYA78439.1"/>
    </source>
</evidence>
<feature type="transmembrane region" description="Helical" evidence="1">
    <location>
        <begin position="168"/>
        <end position="192"/>
    </location>
</feature>
<comment type="caution">
    <text evidence="2">The sequence shown here is derived from an EMBL/GenBank/DDBJ whole genome shotgun (WGS) entry which is preliminary data.</text>
</comment>
<keyword evidence="3" id="KW-1185">Reference proteome</keyword>
<dbReference type="Proteomes" id="UP000323930">
    <property type="component" value="Unassembled WGS sequence"/>
</dbReference>
<keyword evidence="1" id="KW-1133">Transmembrane helix</keyword>
<feature type="transmembrane region" description="Helical" evidence="1">
    <location>
        <begin position="198"/>
        <end position="216"/>
    </location>
</feature>
<sequence length="268" mass="30403">MKRKELFEFEDFNWFPESIRTGLTNLILVFHKMMGTTEVLATLIGNLRAQLKFDTIVDMGSGSGGPMPNVVKAMNENSSDTILNLLLTDLHPNKALVEKINNDTIDYISYREKPLNALDFSEIPSGLKTMIASFHHMSPRNAKQILKTASDNKQPIFIFELAKNNVPFVAWLLLLPLSLSILIIMSLVMTPFSKNLTFTQLLFTYIIPIIPIAYAWDGQASLMRTYSFNDINTLLADIREPNFTWEINEAVKPNGKKMGYYILGYPES</sequence>
<gene>
    <name evidence="2" type="ORF">FUA24_08765</name>
</gene>
<dbReference type="AlphaFoldDB" id="A0A5D0I6A2"/>
<keyword evidence="1" id="KW-0812">Transmembrane</keyword>
<reference evidence="2 3" key="1">
    <citation type="submission" date="2019-08" db="EMBL/GenBank/DDBJ databases">
        <title>Seonamhaeicola sediminis sp. nov., isolated from marine sediment.</title>
        <authorList>
            <person name="Cao W.R."/>
        </authorList>
    </citation>
    <scope>NUCLEOTIDE SEQUENCE [LARGE SCALE GENOMIC DNA]</scope>
    <source>
        <strain evidence="2 3">B011</strain>
    </source>
</reference>
<dbReference type="OrthoDB" id="117053at2"/>
<name>A0A5D0I6A2_9FLAO</name>
<keyword evidence="1" id="KW-0472">Membrane</keyword>
<evidence type="ECO:0000313" key="3">
    <source>
        <dbReference type="Proteomes" id="UP000323930"/>
    </source>
</evidence>
<accession>A0A5D0I6A2</accession>
<proteinExistence type="predicted"/>
<evidence type="ECO:0000256" key="1">
    <source>
        <dbReference type="SAM" id="Phobius"/>
    </source>
</evidence>